<dbReference type="Pfam" id="PF00990">
    <property type="entry name" value="GGDEF"/>
    <property type="match status" value="1"/>
</dbReference>
<dbReference type="Gene3D" id="3.30.70.270">
    <property type="match status" value="1"/>
</dbReference>
<dbReference type="PANTHER" id="PTHR46663:SF2">
    <property type="entry name" value="GGDEF DOMAIN-CONTAINING PROTEIN"/>
    <property type="match status" value="1"/>
</dbReference>
<dbReference type="NCBIfam" id="TIGR00254">
    <property type="entry name" value="GGDEF"/>
    <property type="match status" value="1"/>
</dbReference>
<name>A0A0M2KDR0_9GAMM</name>
<dbReference type="Proteomes" id="UP000033924">
    <property type="component" value="Unassembled WGS sequence"/>
</dbReference>
<dbReference type="AlphaFoldDB" id="A0A0M2KDR0"/>
<proteinExistence type="predicted"/>
<dbReference type="InterPro" id="IPR052163">
    <property type="entry name" value="DGC-Regulatory_Protein"/>
</dbReference>
<dbReference type="PATRIC" id="fig|65700.7.peg.1595"/>
<dbReference type="STRING" id="65700.SY86_06320"/>
<dbReference type="PANTHER" id="PTHR46663">
    <property type="entry name" value="DIGUANYLATE CYCLASE DGCT-RELATED"/>
    <property type="match status" value="1"/>
</dbReference>
<comment type="caution">
    <text evidence="2">The sequence shown here is derived from an EMBL/GenBank/DDBJ whole genome shotgun (WGS) entry which is preliminary data.</text>
</comment>
<evidence type="ECO:0000259" key="1">
    <source>
        <dbReference type="Pfam" id="PF00990"/>
    </source>
</evidence>
<organism evidence="2 3">
    <name type="scientific">Erwinia tracheiphila</name>
    <dbReference type="NCBI Taxonomy" id="65700"/>
    <lineage>
        <taxon>Bacteria</taxon>
        <taxon>Pseudomonadati</taxon>
        <taxon>Pseudomonadota</taxon>
        <taxon>Gammaproteobacteria</taxon>
        <taxon>Enterobacterales</taxon>
        <taxon>Erwiniaceae</taxon>
        <taxon>Erwinia</taxon>
    </lineage>
</organism>
<protein>
    <recommendedName>
        <fullName evidence="1">GGDEF domain-containing protein</fullName>
    </recommendedName>
</protein>
<dbReference type="InterPro" id="IPR043128">
    <property type="entry name" value="Rev_trsase/Diguanyl_cyclase"/>
</dbReference>
<dbReference type="InterPro" id="IPR029787">
    <property type="entry name" value="Nucleotide_cyclase"/>
</dbReference>
<reference evidence="2 3" key="1">
    <citation type="submission" date="2015-01" db="EMBL/GenBank/DDBJ databases">
        <title>Erwinia tracheiphila.</title>
        <authorList>
            <person name="Shapiro L.R."/>
        </authorList>
    </citation>
    <scope>NUCLEOTIDE SEQUENCE [LARGE SCALE GENOMIC DNA]</scope>
    <source>
        <strain evidence="2 3">BuffGH</strain>
    </source>
</reference>
<dbReference type="EMBL" id="JXNU01000003">
    <property type="protein sequence ID" value="KKF35131.1"/>
    <property type="molecule type" value="Genomic_DNA"/>
</dbReference>
<evidence type="ECO:0000313" key="2">
    <source>
        <dbReference type="EMBL" id="KKF35131.1"/>
    </source>
</evidence>
<accession>A0A0M2KDR0</accession>
<keyword evidence="3" id="KW-1185">Reference proteome</keyword>
<evidence type="ECO:0000313" key="3">
    <source>
        <dbReference type="Proteomes" id="UP000033924"/>
    </source>
</evidence>
<feature type="domain" description="GGDEF" evidence="1">
    <location>
        <begin position="8"/>
        <end position="56"/>
    </location>
</feature>
<sequence length="65" mass="7415">MRRLTYSASHDMLTRLPNRVSFDQKLQKLLQSAADERQTDALVFIDLDRFKAVNDSSATPLAMLC</sequence>
<dbReference type="SUPFAM" id="SSF55073">
    <property type="entry name" value="Nucleotide cyclase"/>
    <property type="match status" value="1"/>
</dbReference>
<dbReference type="InterPro" id="IPR000160">
    <property type="entry name" value="GGDEF_dom"/>
</dbReference>
<gene>
    <name evidence="2" type="ORF">SY86_06320</name>
</gene>